<dbReference type="Pfam" id="PF12295">
    <property type="entry name" value="Symplekin_C"/>
    <property type="match status" value="1"/>
</dbReference>
<dbReference type="OrthoDB" id="19250at2759"/>
<feature type="compositionally biased region" description="Low complexity" evidence="4">
    <location>
        <begin position="530"/>
        <end position="553"/>
    </location>
</feature>
<protein>
    <recommendedName>
        <fullName evidence="9">Symplekin</fullName>
    </recommendedName>
</protein>
<dbReference type="EMBL" id="AJWJ01000305">
    <property type="protein sequence ID" value="KAF2072163.1"/>
    <property type="molecule type" value="Genomic_DNA"/>
</dbReference>
<dbReference type="SUPFAM" id="SSF48371">
    <property type="entry name" value="ARM repeat"/>
    <property type="match status" value="1"/>
</dbReference>
<dbReference type="PANTHER" id="PTHR15245:SF20">
    <property type="entry name" value="SYMPLEKIN"/>
    <property type="match status" value="1"/>
</dbReference>
<dbReference type="InterPro" id="IPR016024">
    <property type="entry name" value="ARM-type_fold"/>
</dbReference>
<feature type="region of interest" description="Disordered" evidence="4">
    <location>
        <begin position="1312"/>
        <end position="1331"/>
    </location>
</feature>
<proteinExistence type="predicted"/>
<dbReference type="PANTHER" id="PTHR15245">
    <property type="entry name" value="SYMPLEKIN-RELATED"/>
    <property type="match status" value="1"/>
</dbReference>
<comment type="subcellular location">
    <subcellularLocation>
        <location evidence="1">Nucleus</location>
    </subcellularLocation>
</comment>
<dbReference type="InterPro" id="IPR022075">
    <property type="entry name" value="Symplekin_C"/>
</dbReference>
<feature type="compositionally biased region" description="Acidic residues" evidence="4">
    <location>
        <begin position="845"/>
        <end position="857"/>
    </location>
</feature>
<dbReference type="InterPro" id="IPR011989">
    <property type="entry name" value="ARM-like"/>
</dbReference>
<name>A0A8J4UYX3_9MYCE</name>
<keyword evidence="8" id="KW-1185">Reference proteome</keyword>
<evidence type="ECO:0008006" key="9">
    <source>
        <dbReference type="Google" id="ProtNLM"/>
    </source>
</evidence>
<dbReference type="Pfam" id="PF11935">
    <property type="entry name" value="SYMPK_PTA1_N"/>
    <property type="match status" value="1"/>
</dbReference>
<keyword evidence="3" id="KW-0539">Nucleus</keyword>
<feature type="region of interest" description="Disordered" evidence="4">
    <location>
        <begin position="329"/>
        <end position="364"/>
    </location>
</feature>
<comment type="caution">
    <text evidence="7">The sequence shown here is derived from an EMBL/GenBank/DDBJ whole genome shotgun (WGS) entry which is preliminary data.</text>
</comment>
<evidence type="ECO:0000259" key="5">
    <source>
        <dbReference type="Pfam" id="PF11935"/>
    </source>
</evidence>
<accession>A0A8J4UYX3</accession>
<dbReference type="Proteomes" id="UP000695562">
    <property type="component" value="Unassembled WGS sequence"/>
</dbReference>
<evidence type="ECO:0000256" key="4">
    <source>
        <dbReference type="SAM" id="MobiDB-lite"/>
    </source>
</evidence>
<dbReference type="Gene3D" id="1.25.10.10">
    <property type="entry name" value="Leucine-rich Repeat Variant"/>
    <property type="match status" value="1"/>
</dbReference>
<dbReference type="GO" id="GO:0005847">
    <property type="term" value="C:mRNA cleavage and polyadenylation specificity factor complex"/>
    <property type="evidence" value="ECO:0007669"/>
    <property type="project" value="TreeGrafter"/>
</dbReference>
<keyword evidence="2" id="KW-0507">mRNA processing</keyword>
<evidence type="ECO:0000256" key="1">
    <source>
        <dbReference type="ARBA" id="ARBA00004123"/>
    </source>
</evidence>
<feature type="domain" description="Symplekin/Pta1 N-terminal" evidence="5">
    <location>
        <begin position="99"/>
        <end position="334"/>
    </location>
</feature>
<gene>
    <name evidence="7" type="ORF">CYY_006522</name>
</gene>
<evidence type="ECO:0000256" key="3">
    <source>
        <dbReference type="ARBA" id="ARBA00023242"/>
    </source>
</evidence>
<organism evidence="7 8">
    <name type="scientific">Polysphondylium violaceum</name>
    <dbReference type="NCBI Taxonomy" id="133409"/>
    <lineage>
        <taxon>Eukaryota</taxon>
        <taxon>Amoebozoa</taxon>
        <taxon>Evosea</taxon>
        <taxon>Eumycetozoa</taxon>
        <taxon>Dictyostelia</taxon>
        <taxon>Dictyosteliales</taxon>
        <taxon>Dictyosteliaceae</taxon>
        <taxon>Polysphondylium</taxon>
    </lineage>
</organism>
<feature type="compositionally biased region" description="Low complexity" evidence="4">
    <location>
        <begin position="560"/>
        <end position="572"/>
    </location>
</feature>
<evidence type="ECO:0000259" key="6">
    <source>
        <dbReference type="Pfam" id="PF12295"/>
    </source>
</evidence>
<feature type="domain" description="Symplekin C-terminal" evidence="6">
    <location>
        <begin position="1107"/>
        <end position="1274"/>
    </location>
</feature>
<dbReference type="InterPro" id="IPR032460">
    <property type="entry name" value="Symplekin/Pta1_N"/>
</dbReference>
<feature type="region of interest" description="Disordered" evidence="4">
    <location>
        <begin position="485"/>
        <end position="577"/>
    </location>
</feature>
<evidence type="ECO:0000313" key="8">
    <source>
        <dbReference type="Proteomes" id="UP000695562"/>
    </source>
</evidence>
<reference evidence="7" key="1">
    <citation type="submission" date="2020-01" db="EMBL/GenBank/DDBJ databases">
        <title>Development of genomics and gene disruption for Polysphondylium violaceum indicates a role for the polyketide synthase stlB in stalk morphogenesis.</title>
        <authorList>
            <person name="Narita B."/>
            <person name="Kawabe Y."/>
            <person name="Kin K."/>
            <person name="Saito T."/>
            <person name="Gibbs R."/>
            <person name="Kuspa A."/>
            <person name="Muzny D."/>
            <person name="Queller D."/>
            <person name="Richards S."/>
            <person name="Strassman J."/>
            <person name="Sucgang R."/>
            <person name="Worley K."/>
            <person name="Schaap P."/>
        </authorList>
    </citation>
    <scope>NUCLEOTIDE SEQUENCE</scope>
    <source>
        <strain evidence="7">QSvi11</strain>
    </source>
</reference>
<evidence type="ECO:0000313" key="7">
    <source>
        <dbReference type="EMBL" id="KAF2072163.1"/>
    </source>
</evidence>
<evidence type="ECO:0000256" key="2">
    <source>
        <dbReference type="ARBA" id="ARBA00022664"/>
    </source>
</evidence>
<feature type="compositionally biased region" description="Low complexity" evidence="4">
    <location>
        <begin position="485"/>
        <end position="520"/>
    </location>
</feature>
<sequence>MTSARDTILDILNEASCSEKNRSDRLANAFELLFHKEQSLLDEYYPSLIEFALDRSNSIKKQVIPYIEAICKRYPKFLIQSENTLSFLLSNASDQGGRSIVKRTILCLTNIIRSSLTFIVYQNQSPQQQQQQQPIPTFEQQQAVWKSYNELKNKVVKFLTDDDESVKINVFKFLEIVILSYSSPGEYTSKKYKSDDEFSLDKVPFDHQIISKKQLTGECQVHLNDLLDSAKDLTNMTSANIMILVTSLTTISRQRFSLLPIILPVLSGCPHILPKLGTVQNESIKHSLKTCLLSIIRLKNQIVLPFLPSLIEALAQIDAKEQGEEAARWYRGEPEKNKQKRQYNIDSQEQNKRLKYNDNNQMNDNYNNNNNMMGVNSNNNNNNNFNNSPPMGFNNNNGMGYNSNNINNSPPMMLPGLNMDQGTQSKIISNIPNIRGDLITNFVLENMMHTPLHHLLQSIPLNQKSEILYQFVNSYQSNIQPLMFNNQPQQQPFNTFNKPQQQPQFNSNFNQQQQQQQQQQYGFNKSPVLQPQQQPMQFQPQQQPQQQQFNQPMQYPPPQQQQQQPPQEQQQPLMDDGKDEATEFELTEFEPELEPELDIENLVKPEDLNNIKLERERELQLEKEKEKEREREKESMAMVSAGGTIKSEIVQTITPRPVFSVVKIGSSQAEKISDSAVKRMKSAENGAIIGGSHKLWIGLLSKVVAIKPTTKEIYEEFIDFILKDFTQHRELALQWLYNEFFIAREISIEDSASGGGSDSMSTSGDEDNIKMSRYSNILMNIVEKMIKTFDPKERLLSMFILDLPYVTDLCLETICKVVVNFKDQNESFSVASATNGIEVKKEEPSDQDTGEGDENSESQEPKDRSEWITLGLSTLRDLVFWRPTVRSKCLTYLLDFAVHLDDDLRMPSIRLVTNQLYCKSALAETIQLFAKSQILDLTAFNQDSILSQEDAPVAKPKEIDASAQDQLESPKDQEMMGQEQPVDIDEENQDILNQLKKESKIIKYIERKLFLFYSLCTKNHSLITYLLEVYPKCEKIVQEVFSRLIGNVTKSIGQTSESLLMAISICPSGAEPLLIEILGSLVEVQKPTAELVSAVKRLMHTSNNQLFLLPILHGLTKDEIISKLPVFISLSSSEDTKKFIAKMASPGSPISPSELMVQLHLIPDQSKKVLEAIDYCFELKAIFKQEYMAVTIQQLLVQTPLPLLLMRTVLKTLSVYPRLKSFIVEVMSQLVAKQVWNYEKPWLGFLLCAKNAKPESLEVILQLPTPQFEMAIKKDPELADFLIRYLKPKPPSARTIYGRNIKLLGDIPFEKKVKSSTSAASSTTSATTPPK</sequence>
<dbReference type="InterPro" id="IPR021850">
    <property type="entry name" value="Symplekin/Pta1"/>
</dbReference>
<feature type="compositionally biased region" description="Low complexity" evidence="4">
    <location>
        <begin position="1315"/>
        <end position="1331"/>
    </location>
</feature>
<dbReference type="GO" id="GO:0006397">
    <property type="term" value="P:mRNA processing"/>
    <property type="evidence" value="ECO:0007669"/>
    <property type="project" value="UniProtKB-KW"/>
</dbReference>
<feature type="region of interest" description="Disordered" evidence="4">
    <location>
        <begin position="835"/>
        <end position="864"/>
    </location>
</feature>